<gene>
    <name evidence="12" type="ORF">AYI70_g10216</name>
</gene>
<dbReference type="PANTHER" id="PTHR22760:SF2">
    <property type="entry name" value="ALPHA-1,2-MANNOSYLTRANSFERASE ALG9"/>
    <property type="match status" value="1"/>
</dbReference>
<accession>A0A1R1X7J7</accession>
<evidence type="ECO:0000256" key="11">
    <source>
        <dbReference type="SAM" id="MobiDB-lite"/>
    </source>
</evidence>
<feature type="compositionally biased region" description="Polar residues" evidence="11">
    <location>
        <begin position="39"/>
        <end position="53"/>
    </location>
</feature>
<keyword evidence="7 10" id="KW-0256">Endoplasmic reticulum</keyword>
<evidence type="ECO:0000256" key="5">
    <source>
        <dbReference type="ARBA" id="ARBA00022679"/>
    </source>
</evidence>
<feature type="transmembrane region" description="Helical" evidence="10">
    <location>
        <begin position="143"/>
        <end position="161"/>
    </location>
</feature>
<evidence type="ECO:0000256" key="4">
    <source>
        <dbReference type="ARBA" id="ARBA00022676"/>
    </source>
</evidence>
<feature type="transmembrane region" description="Helical" evidence="10">
    <location>
        <begin position="435"/>
        <end position="458"/>
    </location>
</feature>
<name>A0A1R1X7J7_9FUNG</name>
<dbReference type="EC" id="2.4.1.-" evidence="10"/>
<protein>
    <recommendedName>
        <fullName evidence="10">Mannosyltransferase</fullName>
        <ecNumber evidence="10">2.4.1.-</ecNumber>
    </recommendedName>
</protein>
<dbReference type="Pfam" id="PF03901">
    <property type="entry name" value="Glyco_transf_22"/>
    <property type="match status" value="1"/>
</dbReference>
<keyword evidence="8 10" id="KW-1133">Transmembrane helix</keyword>
<feature type="transmembrane region" description="Helical" evidence="10">
    <location>
        <begin position="299"/>
        <end position="326"/>
    </location>
</feature>
<evidence type="ECO:0000256" key="7">
    <source>
        <dbReference type="ARBA" id="ARBA00022824"/>
    </source>
</evidence>
<sequence length="693" mass="78816">MESKIGGSRRVIKKRYVKKPANDSASPKEKPSVSGVPNEPQNSTDSATESSPEAQNSIFIPSWKIIFRFITIVRLVSALTSPIQDCDEKHVFYITRIIISVITSLCESVFISSINDNMGGRVALHTFISLIFGAGMYHSGSSFLPGTLSMQLIMLAFSWGMISSPTLDFLRGLTRATICLSLFSVACIWGWPYAGVLLIPWIFEHIFVRGSETFDKDSTILQIKDISKNWRIKRVFSLTISSAISLLLVLTPSMLFDSNYYGRLVLPSLNQVIYNIFPKLFLSDQSKVLGPNLYGTEPWYFYLVNGFLNWNFIFIFSLLTIPLLFVQSLLSEIIKSNASNKNEDSVPSKKLNEELKALVTPTSTTTLVCIRALPVTLMVIILSLQPHKEERFLVPMYPLICLCSSISFETLRVISTQMTNLSQNFIKLQDLEYGARTYSWLILLISSAISISRSLAIYNNYSSSMLIYNPLFNLKQSHAELPIGTSLKKQILNTLKLSSKNENNENTNYSDNKKVCIGKDWYRFPSHFFLPDNFQLVFLKSKFDGLLPGDFVPVSHNNTITESTSKVIRDTNCLNEFEPSHVLSGQPEKFCDYLIDIDYSESIDKESGYYMDTDTASKFEEDNHNHNLEPNFSKMHQTWDIVECLPFLNPENSPLWVRSFYTPYPLRLILDKLLKKEPSNRWGNICLLKPSRK</sequence>
<comment type="similarity">
    <text evidence="3 10">Belongs to the glycosyltransferase 22 family.</text>
</comment>
<evidence type="ECO:0000256" key="1">
    <source>
        <dbReference type="ARBA" id="ARBA00004477"/>
    </source>
</evidence>
<comment type="pathway">
    <text evidence="2">Protein modification; protein glycosylation.</text>
</comment>
<dbReference type="STRING" id="133412.A0A1R1X7J7"/>
<evidence type="ECO:0000256" key="2">
    <source>
        <dbReference type="ARBA" id="ARBA00004922"/>
    </source>
</evidence>
<keyword evidence="5 12" id="KW-0808">Transferase</keyword>
<dbReference type="OrthoDB" id="497541at2759"/>
<dbReference type="EMBL" id="LSSN01004919">
    <property type="protein sequence ID" value="OMJ10615.1"/>
    <property type="molecule type" value="Genomic_DNA"/>
</dbReference>
<dbReference type="PANTHER" id="PTHR22760">
    <property type="entry name" value="GLYCOSYLTRANSFERASE"/>
    <property type="match status" value="1"/>
</dbReference>
<feature type="transmembrane region" description="Helical" evidence="10">
    <location>
        <begin position="396"/>
        <end position="414"/>
    </location>
</feature>
<comment type="caution">
    <text evidence="12">The sequence shown here is derived from an EMBL/GenBank/DDBJ whole genome shotgun (WGS) entry which is preliminary data.</text>
</comment>
<dbReference type="GO" id="GO:0005789">
    <property type="term" value="C:endoplasmic reticulum membrane"/>
    <property type="evidence" value="ECO:0007669"/>
    <property type="project" value="UniProtKB-SubCell"/>
</dbReference>
<dbReference type="InterPro" id="IPR005599">
    <property type="entry name" value="GPI_mannosylTrfase"/>
</dbReference>
<evidence type="ECO:0000256" key="10">
    <source>
        <dbReference type="RuleBase" id="RU363075"/>
    </source>
</evidence>
<evidence type="ECO:0000256" key="9">
    <source>
        <dbReference type="ARBA" id="ARBA00023136"/>
    </source>
</evidence>
<dbReference type="UniPathway" id="UPA00378"/>
<evidence type="ECO:0000256" key="6">
    <source>
        <dbReference type="ARBA" id="ARBA00022692"/>
    </source>
</evidence>
<evidence type="ECO:0000256" key="8">
    <source>
        <dbReference type="ARBA" id="ARBA00022989"/>
    </source>
</evidence>
<comment type="subcellular location">
    <subcellularLocation>
        <location evidence="1 10">Endoplasmic reticulum membrane</location>
        <topology evidence="1 10">Multi-pass membrane protein</topology>
    </subcellularLocation>
</comment>
<keyword evidence="4 10" id="KW-0328">Glycosyltransferase</keyword>
<dbReference type="GO" id="GO:0006487">
    <property type="term" value="P:protein N-linked glycosylation"/>
    <property type="evidence" value="ECO:0007669"/>
    <property type="project" value="TreeGrafter"/>
</dbReference>
<evidence type="ECO:0000256" key="3">
    <source>
        <dbReference type="ARBA" id="ARBA00007063"/>
    </source>
</evidence>
<dbReference type="GO" id="GO:0000026">
    <property type="term" value="F:alpha-1,2-mannosyltransferase activity"/>
    <property type="evidence" value="ECO:0007669"/>
    <property type="project" value="TreeGrafter"/>
</dbReference>
<feature type="transmembrane region" description="Helical" evidence="10">
    <location>
        <begin position="235"/>
        <end position="256"/>
    </location>
</feature>
<evidence type="ECO:0000313" key="13">
    <source>
        <dbReference type="Proteomes" id="UP000187283"/>
    </source>
</evidence>
<reference evidence="12 13" key="1">
    <citation type="submission" date="2017-01" db="EMBL/GenBank/DDBJ databases">
        <authorList>
            <person name="Mah S.A."/>
            <person name="Swanson W.J."/>
            <person name="Moy G.W."/>
            <person name="Vacquier V.D."/>
        </authorList>
    </citation>
    <scope>NUCLEOTIDE SEQUENCE [LARGE SCALE GENOMIC DNA]</scope>
    <source>
        <strain evidence="12 13">GSMNP</strain>
    </source>
</reference>
<proteinExistence type="inferred from homology"/>
<dbReference type="AlphaFoldDB" id="A0A1R1X7J7"/>
<keyword evidence="13" id="KW-1185">Reference proteome</keyword>
<keyword evidence="9 10" id="KW-0472">Membrane</keyword>
<dbReference type="Proteomes" id="UP000187283">
    <property type="component" value="Unassembled WGS sequence"/>
</dbReference>
<keyword evidence="6 10" id="KW-0812">Transmembrane</keyword>
<organism evidence="12 13">
    <name type="scientific">Smittium culicis</name>
    <dbReference type="NCBI Taxonomy" id="133412"/>
    <lineage>
        <taxon>Eukaryota</taxon>
        <taxon>Fungi</taxon>
        <taxon>Fungi incertae sedis</taxon>
        <taxon>Zoopagomycota</taxon>
        <taxon>Kickxellomycotina</taxon>
        <taxon>Harpellomycetes</taxon>
        <taxon>Harpellales</taxon>
        <taxon>Legeriomycetaceae</taxon>
        <taxon>Smittium</taxon>
    </lineage>
</organism>
<evidence type="ECO:0000313" key="12">
    <source>
        <dbReference type="EMBL" id="OMJ10615.1"/>
    </source>
</evidence>
<feature type="region of interest" description="Disordered" evidence="11">
    <location>
        <begin position="1"/>
        <end position="53"/>
    </location>
</feature>
<feature type="transmembrane region" description="Helical" evidence="10">
    <location>
        <begin position="358"/>
        <end position="384"/>
    </location>
</feature>
<feature type="transmembrane region" description="Helical" evidence="10">
    <location>
        <begin position="173"/>
        <end position="191"/>
    </location>
</feature>